<dbReference type="EMBL" id="BONV01000035">
    <property type="protein sequence ID" value="GIG82931.1"/>
    <property type="molecule type" value="Genomic_DNA"/>
</dbReference>
<name>A0A8J3V9W5_9ACTN</name>
<dbReference type="Proteomes" id="UP000630097">
    <property type="component" value="Unassembled WGS sequence"/>
</dbReference>
<sequence>MRYFRRPWDESRGDEYDSWGTCLYFVAVDDQGDAHEQIEVYANGNVLAYDHEYEEDPFGGLTYATLDLEEFGPYEVTEREFRKELAGLRPLNR</sequence>
<organism evidence="1 2">
    <name type="scientific">Planotetraspora kaengkrachanensis</name>
    <dbReference type="NCBI Taxonomy" id="575193"/>
    <lineage>
        <taxon>Bacteria</taxon>
        <taxon>Bacillati</taxon>
        <taxon>Actinomycetota</taxon>
        <taxon>Actinomycetes</taxon>
        <taxon>Streptosporangiales</taxon>
        <taxon>Streptosporangiaceae</taxon>
        <taxon>Planotetraspora</taxon>
    </lineage>
</organism>
<dbReference type="AlphaFoldDB" id="A0A8J3V9W5"/>
<gene>
    <name evidence="1" type="ORF">Pka01_60580</name>
</gene>
<protein>
    <submittedName>
        <fullName evidence="1">Uncharacterized protein</fullName>
    </submittedName>
</protein>
<evidence type="ECO:0000313" key="1">
    <source>
        <dbReference type="EMBL" id="GIG82931.1"/>
    </source>
</evidence>
<reference evidence="1 2" key="1">
    <citation type="submission" date="2021-01" db="EMBL/GenBank/DDBJ databases">
        <title>Whole genome shotgun sequence of Planotetraspora kaengkrachanensis NBRC 104272.</title>
        <authorList>
            <person name="Komaki H."/>
            <person name="Tamura T."/>
        </authorList>
    </citation>
    <scope>NUCLEOTIDE SEQUENCE [LARGE SCALE GENOMIC DNA]</scope>
    <source>
        <strain evidence="1 2">NBRC 104272</strain>
    </source>
</reference>
<accession>A0A8J3V9W5</accession>
<evidence type="ECO:0000313" key="2">
    <source>
        <dbReference type="Proteomes" id="UP000630097"/>
    </source>
</evidence>
<comment type="caution">
    <text evidence="1">The sequence shown here is derived from an EMBL/GenBank/DDBJ whole genome shotgun (WGS) entry which is preliminary data.</text>
</comment>
<keyword evidence="2" id="KW-1185">Reference proteome</keyword>
<dbReference type="RefSeq" id="WP_203886263.1">
    <property type="nucleotide sequence ID" value="NZ_BAABHH010000002.1"/>
</dbReference>
<proteinExistence type="predicted"/>